<protein>
    <recommendedName>
        <fullName evidence="7">Flagellar biosynthesis protein FlhA</fullName>
    </recommendedName>
</protein>
<keyword evidence="4 7" id="KW-0812">Transmembrane</keyword>
<keyword evidence="7" id="KW-0653">Protein transport</keyword>
<keyword evidence="3 7" id="KW-1003">Cell membrane</keyword>
<dbReference type="Pfam" id="PF00771">
    <property type="entry name" value="FHIPEP"/>
    <property type="match status" value="1"/>
</dbReference>
<feature type="transmembrane region" description="Helical" evidence="7">
    <location>
        <begin position="275"/>
        <end position="308"/>
    </location>
</feature>
<evidence type="ECO:0000313" key="9">
    <source>
        <dbReference type="Proteomes" id="UP000242699"/>
    </source>
</evidence>
<proteinExistence type="inferred from homology"/>
<keyword evidence="7" id="KW-1006">Bacterial flagellum protein export</keyword>
<evidence type="ECO:0000256" key="1">
    <source>
        <dbReference type="ARBA" id="ARBA00004651"/>
    </source>
</evidence>
<evidence type="ECO:0000256" key="7">
    <source>
        <dbReference type="RuleBase" id="RU364093"/>
    </source>
</evidence>
<dbReference type="Gene3D" id="3.40.50.12790">
    <property type="entry name" value="FHIPEP family, domain 4"/>
    <property type="match status" value="1"/>
</dbReference>
<evidence type="ECO:0000256" key="5">
    <source>
        <dbReference type="ARBA" id="ARBA00022989"/>
    </source>
</evidence>
<dbReference type="Gene3D" id="1.10.8.540">
    <property type="entry name" value="FHIPEP family, domain 3"/>
    <property type="match status" value="1"/>
</dbReference>
<dbReference type="PRINTS" id="PR00949">
    <property type="entry name" value="TYPE3IMAPROT"/>
</dbReference>
<dbReference type="PIRSF" id="PIRSF005419">
    <property type="entry name" value="FlhA"/>
    <property type="match status" value="1"/>
</dbReference>
<dbReference type="GO" id="GO:0009306">
    <property type="term" value="P:protein secretion"/>
    <property type="evidence" value="ECO:0007669"/>
    <property type="project" value="InterPro"/>
</dbReference>
<dbReference type="PANTHER" id="PTHR30161:SF1">
    <property type="entry name" value="FLAGELLAR BIOSYNTHESIS PROTEIN FLHA-RELATED"/>
    <property type="match status" value="1"/>
</dbReference>
<feature type="transmembrane region" description="Helical" evidence="7">
    <location>
        <begin position="107"/>
        <end position="125"/>
    </location>
</feature>
<evidence type="ECO:0000256" key="3">
    <source>
        <dbReference type="ARBA" id="ARBA00022475"/>
    </source>
</evidence>
<dbReference type="GO" id="GO:0044780">
    <property type="term" value="P:bacterial-type flagellum assembly"/>
    <property type="evidence" value="ECO:0007669"/>
    <property type="project" value="InterPro"/>
</dbReference>
<evidence type="ECO:0000256" key="6">
    <source>
        <dbReference type="ARBA" id="ARBA00023136"/>
    </source>
</evidence>
<name>A0A2T2X6M2_9FIRM</name>
<evidence type="ECO:0000313" key="8">
    <source>
        <dbReference type="EMBL" id="PSR30125.1"/>
    </source>
</evidence>
<dbReference type="GO" id="GO:0005886">
    <property type="term" value="C:plasma membrane"/>
    <property type="evidence" value="ECO:0007669"/>
    <property type="project" value="UniProtKB-SubCell"/>
</dbReference>
<comment type="subcellular location">
    <subcellularLocation>
        <location evidence="1 7">Cell membrane</location>
        <topology evidence="1 7">Multi-pass membrane protein</topology>
    </subcellularLocation>
</comment>
<keyword evidence="8" id="KW-0282">Flagellum</keyword>
<sequence length="678" mass="74266">MMKSRTLLKEAFVPVAAVIAILMLVIPIPPWALDFFLIINIALSIAVLVSTMFIDEVLNLSVFPSLLLLTTLFRLALEVTATRLILLSADPGSVIQTFGRLVVGNNVVVGIIIFIILVVIQFMVITKGAERVSEVAARFTLDAMPGKQMAVDAELNAGLIREQEAKKRRQDIEREADFYGAMDGASKFVRGDAIAGIIIVLINIIGGLIIGLSERHLAITTALSTYTILTIGEGITTQIPALLLSTATGILVTRSGSQGTLNKEVLTQLTQLPRVLYIVAIVLFLLAALGLPPLVPLILGSLAFYGGWQIEQRQKAQKAEEQSRVQQQAQDSAKKPEAVMQLIGFDVIELEVGVGLVPLVGGQAGQDLRDRIMALRRQITTELGLVVPPVRVRDSLELTLNQYRIRIRGAGVAVSEIRPDRFLAMGGQELGIDSAILTKDPVFGLPAYWIRGDARDRAELAGATVIDAGSILVTHLAEVIKSHAHEILDREETKKLVDHVKLTHPVVVAELIPDLLTLGEVQRILANLLREKVSIRDMPTILEALADGARGTRDIDLLTEQVRQHLGRHITEPLIKQGFLHAVVLSPAIEQQMKESLEQTDHGTYLNLDPLIAQRVVNALNRQLANLPQGVPRVVISSPYVRMYFKRLTDRLFRDLTVLSYAEIYSDVGIKTVGVVEL</sequence>
<dbReference type="InterPro" id="IPR042193">
    <property type="entry name" value="FHIPEP_3"/>
</dbReference>
<keyword evidence="8" id="KW-0969">Cilium</keyword>
<dbReference type="InterPro" id="IPR006301">
    <property type="entry name" value="FlhA"/>
</dbReference>
<dbReference type="Proteomes" id="UP000242699">
    <property type="component" value="Unassembled WGS sequence"/>
</dbReference>
<dbReference type="PANTHER" id="PTHR30161">
    <property type="entry name" value="FLAGELLAR EXPORT PROTEIN, MEMBRANE FLHA SUBUNIT-RELATED"/>
    <property type="match status" value="1"/>
</dbReference>
<feature type="transmembrane region" description="Helical" evidence="7">
    <location>
        <begin position="35"/>
        <end position="54"/>
    </location>
</feature>
<keyword evidence="7" id="KW-1005">Bacterial flagellum biogenesis</keyword>
<feature type="transmembrane region" description="Helical" evidence="7">
    <location>
        <begin position="193"/>
        <end position="213"/>
    </location>
</feature>
<organism evidence="8 9">
    <name type="scientific">Sulfobacillus benefaciens</name>
    <dbReference type="NCBI Taxonomy" id="453960"/>
    <lineage>
        <taxon>Bacteria</taxon>
        <taxon>Bacillati</taxon>
        <taxon>Bacillota</taxon>
        <taxon>Clostridia</taxon>
        <taxon>Eubacteriales</taxon>
        <taxon>Clostridiales Family XVII. Incertae Sedis</taxon>
        <taxon>Sulfobacillus</taxon>
    </lineage>
</organism>
<comment type="similarity">
    <text evidence="2 7">Belongs to the FHIPEP (flagella/HR/invasion proteins export pore) family.</text>
</comment>
<gene>
    <name evidence="7 8" type="primary">flhA</name>
    <name evidence="8" type="ORF">C7B43_07550</name>
</gene>
<keyword evidence="6 7" id="KW-0472">Membrane</keyword>
<comment type="function">
    <text evidence="7">Required for formation of the rod structure of the flagellar apparatus. Together with FliI and FliH, may constitute the export apparatus of flagellin.</text>
</comment>
<keyword evidence="5 7" id="KW-1133">Transmembrane helix</keyword>
<reference evidence="8 9" key="1">
    <citation type="journal article" date="2014" name="BMC Genomics">
        <title>Comparison of environmental and isolate Sulfobacillus genomes reveals diverse carbon, sulfur, nitrogen, and hydrogen metabolisms.</title>
        <authorList>
            <person name="Justice N.B."/>
            <person name="Norman A."/>
            <person name="Brown C.T."/>
            <person name="Singh A."/>
            <person name="Thomas B.C."/>
            <person name="Banfield J.F."/>
        </authorList>
    </citation>
    <scope>NUCLEOTIDE SEQUENCE [LARGE SCALE GENOMIC DNA]</scope>
    <source>
        <strain evidence="8">AMDSBA1</strain>
    </source>
</reference>
<evidence type="ECO:0000256" key="2">
    <source>
        <dbReference type="ARBA" id="ARBA00008835"/>
    </source>
</evidence>
<dbReference type="Gene3D" id="3.40.30.60">
    <property type="entry name" value="FHIPEP family, domain 1"/>
    <property type="match status" value="1"/>
</dbReference>
<dbReference type="InterPro" id="IPR042196">
    <property type="entry name" value="FHIPEP_4"/>
</dbReference>
<dbReference type="NCBIfam" id="TIGR01398">
    <property type="entry name" value="FlhA"/>
    <property type="match status" value="1"/>
</dbReference>
<dbReference type="InterPro" id="IPR042194">
    <property type="entry name" value="FHIPEP_1"/>
</dbReference>
<comment type="caution">
    <text evidence="8">The sequence shown here is derived from an EMBL/GenBank/DDBJ whole genome shotgun (WGS) entry which is preliminary data.</text>
</comment>
<accession>A0A2T2X6M2</accession>
<dbReference type="EMBL" id="PXYT01000013">
    <property type="protein sequence ID" value="PSR30125.1"/>
    <property type="molecule type" value="Genomic_DNA"/>
</dbReference>
<keyword evidence="8" id="KW-0966">Cell projection</keyword>
<evidence type="ECO:0000256" key="4">
    <source>
        <dbReference type="ARBA" id="ARBA00022692"/>
    </source>
</evidence>
<comment type="caution">
    <text evidence="7">Lacks conserved residue(s) required for the propagation of feature annotation.</text>
</comment>
<dbReference type="AlphaFoldDB" id="A0A2T2X6M2"/>
<dbReference type="InterPro" id="IPR001712">
    <property type="entry name" value="T3SS_FHIPEP"/>
</dbReference>
<feature type="transmembrane region" description="Helical" evidence="7">
    <location>
        <begin position="12"/>
        <end position="29"/>
    </location>
</feature>
<keyword evidence="7" id="KW-0813">Transport</keyword>